<evidence type="ECO:0000256" key="1">
    <source>
        <dbReference type="SAM" id="MobiDB-lite"/>
    </source>
</evidence>
<comment type="caution">
    <text evidence="2">The sequence shown here is derived from an EMBL/GenBank/DDBJ whole genome shotgun (WGS) entry which is preliminary data.</text>
</comment>
<sequence length="121" mass="13176">MLDKPGDEWPEVACDGPGPGGRVVSLFRRERLPSHTAIDAGKGPDGMEEFVAGTGVRTCSCDFCVKGVEEFRRCRAPGRHARARNAVELVEDSASGKSRPHVLRVGSDSRKQPVKFALDER</sequence>
<dbReference type="RefSeq" id="WP_175327300.1">
    <property type="nucleotide sequence ID" value="NZ_BMOI01000021.1"/>
</dbReference>
<reference evidence="2 3" key="1">
    <citation type="submission" date="2021-01" db="EMBL/GenBank/DDBJ databases">
        <title>Sequencing the genomes of 1000 actinobacteria strains.</title>
        <authorList>
            <person name="Klenk H.-P."/>
        </authorList>
    </citation>
    <scope>NUCLEOTIDE SEQUENCE [LARGE SCALE GENOMIC DNA]</scope>
    <source>
        <strain evidence="2 3">DSM 20542</strain>
    </source>
</reference>
<dbReference type="EMBL" id="JAFBCG010000001">
    <property type="protein sequence ID" value="MBM7802743.1"/>
    <property type="molecule type" value="Genomic_DNA"/>
</dbReference>
<feature type="compositionally biased region" description="Basic and acidic residues" evidence="1">
    <location>
        <begin position="107"/>
        <end position="121"/>
    </location>
</feature>
<proteinExistence type="predicted"/>
<dbReference type="Proteomes" id="UP000746584">
    <property type="component" value="Unassembled WGS sequence"/>
</dbReference>
<name>A0ABS2RVR0_9MICO</name>
<feature type="region of interest" description="Disordered" evidence="1">
    <location>
        <begin position="92"/>
        <end position="121"/>
    </location>
</feature>
<organism evidence="2 3">
    <name type="scientific">Curtobacterium luteum</name>
    <dbReference type="NCBI Taxonomy" id="33881"/>
    <lineage>
        <taxon>Bacteria</taxon>
        <taxon>Bacillati</taxon>
        <taxon>Actinomycetota</taxon>
        <taxon>Actinomycetes</taxon>
        <taxon>Micrococcales</taxon>
        <taxon>Microbacteriaceae</taxon>
        <taxon>Curtobacterium</taxon>
    </lineage>
</organism>
<evidence type="ECO:0000313" key="2">
    <source>
        <dbReference type="EMBL" id="MBM7802743.1"/>
    </source>
</evidence>
<protein>
    <submittedName>
        <fullName evidence="2">Uncharacterized protein</fullName>
    </submittedName>
</protein>
<keyword evidence="3" id="KW-1185">Reference proteome</keyword>
<evidence type="ECO:0000313" key="3">
    <source>
        <dbReference type="Proteomes" id="UP000746584"/>
    </source>
</evidence>
<accession>A0ABS2RVR0</accession>
<gene>
    <name evidence="2" type="ORF">JOE58_001994</name>
</gene>